<comment type="caution">
    <text evidence="1">The sequence shown here is derived from an EMBL/GenBank/DDBJ whole genome shotgun (WGS) entry which is preliminary data.</text>
</comment>
<evidence type="ECO:0000313" key="1">
    <source>
        <dbReference type="EMBL" id="GAA1129691.1"/>
    </source>
</evidence>
<dbReference type="Gene3D" id="3.40.50.10140">
    <property type="entry name" value="Toll/interleukin-1 receptor homology (TIR) domain"/>
    <property type="match status" value="1"/>
</dbReference>
<keyword evidence="2" id="KW-1185">Reference proteome</keyword>
<dbReference type="EMBL" id="BAAAJE010000002">
    <property type="protein sequence ID" value="GAA1129691.1"/>
    <property type="molecule type" value="Genomic_DNA"/>
</dbReference>
<name>A0ABP4EV36_9ACTN</name>
<dbReference type="InterPro" id="IPR035897">
    <property type="entry name" value="Toll_tir_struct_dom_sf"/>
</dbReference>
<evidence type="ECO:0008006" key="3">
    <source>
        <dbReference type="Google" id="ProtNLM"/>
    </source>
</evidence>
<sequence>MPLRLKVVPAPPILDVYVVWHPDDEAGARAFERIHTHFHSDAYSGLAGGAVEVYARSLGWSAPGAPPRPLLLPGSGAGTPRPAHLSAIVPVLGAGLRDAAQHDPPWADYLRVIAGSDSDTIVVLPVAVPGVNLTDSVLQSVVGAIQRLPSDALANVGLLERSVAQAVAQKAAGSTAPVRVFISHAKHFSGNETDLPGGPLYEHVRSVIAGTHLAEFFDAHDLLPGTDWAAELEASAGNSALLMVRTDRYASREWTQREVLVAKQNDVPIVGLIALTEGESRGSFLMDHVPTVPLSHDAVTASVAASLNRLVDEVLKRALWEAQSIYIQEEGFDWTPVHAPEPTTAVDWLSRHQSDHPDDDHLWIIHPDPPLGPAERAVIDDLCQLAGFDTRVDILTPRTFAARGGVLDER</sequence>
<proteinExistence type="predicted"/>
<evidence type="ECO:0000313" key="2">
    <source>
        <dbReference type="Proteomes" id="UP001499979"/>
    </source>
</evidence>
<protein>
    <recommendedName>
        <fullName evidence="3">TIR domain-containing protein</fullName>
    </recommendedName>
</protein>
<dbReference type="Proteomes" id="UP001499979">
    <property type="component" value="Unassembled WGS sequence"/>
</dbReference>
<dbReference type="SUPFAM" id="SSF52200">
    <property type="entry name" value="Toll/Interleukin receptor TIR domain"/>
    <property type="match status" value="1"/>
</dbReference>
<reference evidence="2" key="1">
    <citation type="journal article" date="2019" name="Int. J. Syst. Evol. Microbiol.">
        <title>The Global Catalogue of Microorganisms (GCM) 10K type strain sequencing project: providing services to taxonomists for standard genome sequencing and annotation.</title>
        <authorList>
            <consortium name="The Broad Institute Genomics Platform"/>
            <consortium name="The Broad Institute Genome Sequencing Center for Infectious Disease"/>
            <person name="Wu L."/>
            <person name="Ma J."/>
        </authorList>
    </citation>
    <scope>NUCLEOTIDE SEQUENCE [LARGE SCALE GENOMIC DNA]</scope>
    <source>
        <strain evidence="2">JCM 11813</strain>
    </source>
</reference>
<accession>A0ABP4EV36</accession>
<gene>
    <name evidence="1" type="ORF">GCM10009606_06940</name>
</gene>
<organism evidence="1 2">
    <name type="scientific">Nocardioides aquiterrae</name>
    <dbReference type="NCBI Taxonomy" id="203799"/>
    <lineage>
        <taxon>Bacteria</taxon>
        <taxon>Bacillati</taxon>
        <taxon>Actinomycetota</taxon>
        <taxon>Actinomycetes</taxon>
        <taxon>Propionibacteriales</taxon>
        <taxon>Nocardioidaceae</taxon>
        <taxon>Nocardioides</taxon>
    </lineage>
</organism>